<evidence type="ECO:0000313" key="6">
    <source>
        <dbReference type="Proteomes" id="UP001360560"/>
    </source>
</evidence>
<proteinExistence type="inferred from homology"/>
<dbReference type="InterPro" id="IPR000235">
    <property type="entry name" value="Ribosomal_uS7"/>
</dbReference>
<dbReference type="GO" id="GO:1990904">
    <property type="term" value="C:ribonucleoprotein complex"/>
    <property type="evidence" value="ECO:0007669"/>
    <property type="project" value="UniProtKB-KW"/>
</dbReference>
<accession>A0AAV5QRP2</accession>
<dbReference type="SUPFAM" id="SSF47973">
    <property type="entry name" value="Ribosomal protein S7"/>
    <property type="match status" value="1"/>
</dbReference>
<dbReference type="Gene3D" id="1.10.455.10">
    <property type="entry name" value="Ribosomal protein S7 domain"/>
    <property type="match status" value="1"/>
</dbReference>
<gene>
    <name evidence="5" type="ORF">DASC09_049100</name>
</gene>
<organism evidence="5 6">
    <name type="scientific">Saccharomycopsis crataegensis</name>
    <dbReference type="NCBI Taxonomy" id="43959"/>
    <lineage>
        <taxon>Eukaryota</taxon>
        <taxon>Fungi</taxon>
        <taxon>Dikarya</taxon>
        <taxon>Ascomycota</taxon>
        <taxon>Saccharomycotina</taxon>
        <taxon>Saccharomycetes</taxon>
        <taxon>Saccharomycopsidaceae</taxon>
        <taxon>Saccharomycopsis</taxon>
    </lineage>
</organism>
<dbReference type="GO" id="GO:0005840">
    <property type="term" value="C:ribosome"/>
    <property type="evidence" value="ECO:0007669"/>
    <property type="project" value="UniProtKB-KW"/>
</dbReference>
<name>A0AAV5QRP2_9ASCO</name>
<protein>
    <submittedName>
        <fullName evidence="5">Mitochondrial 37S ribosomal protein</fullName>
    </submittedName>
</protein>
<keyword evidence="6" id="KW-1185">Reference proteome</keyword>
<evidence type="ECO:0000256" key="1">
    <source>
        <dbReference type="ARBA" id="ARBA00007151"/>
    </source>
</evidence>
<sequence>MSYLSMALRVLPRRSLQKTATPFVTRRLWLPSACRYNSSAAPATTINNNQPPLDITDKDIDLTEDVDEWLSAIQQLRGEFSNNGKTFNPETSLAPPGENNVYIELMEQTQSKPTAAQIAEATTLRAKEVPKKNDELLEHCVNLMMRHGKKARAEKFMARALYLMKLKLRIDPVVAFKDILERMSPLMIVKNFKNGTAKSTNIPVPLGRRQRLRIAFGWILTRASERPAKDFSVRLGEELIAAYNGDSKGFEYRAEMHKDAIQYRSYIKL</sequence>
<evidence type="ECO:0000256" key="3">
    <source>
        <dbReference type="ARBA" id="ARBA00023274"/>
    </source>
</evidence>
<dbReference type="EMBL" id="BTFZ01000012">
    <property type="protein sequence ID" value="GMM37585.1"/>
    <property type="molecule type" value="Genomic_DNA"/>
</dbReference>
<dbReference type="InterPro" id="IPR023798">
    <property type="entry name" value="Ribosomal_uS7_dom"/>
</dbReference>
<evidence type="ECO:0000256" key="2">
    <source>
        <dbReference type="ARBA" id="ARBA00022980"/>
    </source>
</evidence>
<evidence type="ECO:0000313" key="5">
    <source>
        <dbReference type="EMBL" id="GMM37585.1"/>
    </source>
</evidence>
<dbReference type="Pfam" id="PF00177">
    <property type="entry name" value="Ribosomal_S7"/>
    <property type="match status" value="1"/>
</dbReference>
<dbReference type="GeneID" id="90075560"/>
<comment type="caution">
    <text evidence="5">The sequence shown here is derived from an EMBL/GenBank/DDBJ whole genome shotgun (WGS) entry which is preliminary data.</text>
</comment>
<evidence type="ECO:0000259" key="4">
    <source>
        <dbReference type="Pfam" id="PF00177"/>
    </source>
</evidence>
<dbReference type="GO" id="GO:0006412">
    <property type="term" value="P:translation"/>
    <property type="evidence" value="ECO:0007669"/>
    <property type="project" value="InterPro"/>
</dbReference>
<dbReference type="AlphaFoldDB" id="A0AAV5QRP2"/>
<dbReference type="PANTHER" id="PTHR11205">
    <property type="entry name" value="RIBOSOMAL PROTEIN S7"/>
    <property type="match status" value="1"/>
</dbReference>
<comment type="similarity">
    <text evidence="1">Belongs to the universal ribosomal protein uS7 family.</text>
</comment>
<feature type="domain" description="Small ribosomal subunit protein uS7" evidence="4">
    <location>
        <begin position="125"/>
        <end position="261"/>
    </location>
</feature>
<dbReference type="RefSeq" id="XP_064854581.1">
    <property type="nucleotide sequence ID" value="XM_064998509.1"/>
</dbReference>
<reference evidence="5 6" key="1">
    <citation type="journal article" date="2023" name="Elife">
        <title>Identification of key yeast species and microbe-microbe interactions impacting larval growth of Drosophila in the wild.</title>
        <authorList>
            <person name="Mure A."/>
            <person name="Sugiura Y."/>
            <person name="Maeda R."/>
            <person name="Honda K."/>
            <person name="Sakurai N."/>
            <person name="Takahashi Y."/>
            <person name="Watada M."/>
            <person name="Katoh T."/>
            <person name="Gotoh A."/>
            <person name="Gotoh Y."/>
            <person name="Taniguchi I."/>
            <person name="Nakamura K."/>
            <person name="Hayashi T."/>
            <person name="Katayama T."/>
            <person name="Uemura T."/>
            <person name="Hattori Y."/>
        </authorList>
    </citation>
    <scope>NUCLEOTIDE SEQUENCE [LARGE SCALE GENOMIC DNA]</scope>
    <source>
        <strain evidence="5 6">SC-9</strain>
    </source>
</reference>
<dbReference type="InterPro" id="IPR036823">
    <property type="entry name" value="Ribosomal_uS7_dom_sf"/>
</dbReference>
<keyword evidence="3" id="KW-0687">Ribonucleoprotein</keyword>
<keyword evidence="2 5" id="KW-0689">Ribosomal protein</keyword>
<dbReference type="Proteomes" id="UP001360560">
    <property type="component" value="Unassembled WGS sequence"/>
</dbReference>